<organism evidence="2 3">
    <name type="scientific">Ananas comosus</name>
    <name type="common">Pineapple</name>
    <name type="synonym">Ananas ananas</name>
    <dbReference type="NCBI Taxonomy" id="4615"/>
    <lineage>
        <taxon>Eukaryota</taxon>
        <taxon>Viridiplantae</taxon>
        <taxon>Streptophyta</taxon>
        <taxon>Embryophyta</taxon>
        <taxon>Tracheophyta</taxon>
        <taxon>Spermatophyta</taxon>
        <taxon>Magnoliopsida</taxon>
        <taxon>Liliopsida</taxon>
        <taxon>Poales</taxon>
        <taxon>Bromeliaceae</taxon>
        <taxon>Bromelioideae</taxon>
        <taxon>Ananas</taxon>
    </lineage>
</organism>
<proteinExistence type="predicted"/>
<reference evidence="3" key="2">
    <citation type="submission" date="2025-08" db="UniProtKB">
        <authorList>
            <consortium name="RefSeq"/>
        </authorList>
    </citation>
    <scope>IDENTIFICATION</scope>
    <source>
        <tissue evidence="3">Leaf</tissue>
    </source>
</reference>
<dbReference type="Proteomes" id="UP000515123">
    <property type="component" value="Linkage group 10"/>
</dbReference>
<feature type="domain" description="Retrotransposon gag" evidence="1">
    <location>
        <begin position="51"/>
        <end position="147"/>
    </location>
</feature>
<dbReference type="InterPro" id="IPR005162">
    <property type="entry name" value="Retrotrans_gag_dom"/>
</dbReference>
<dbReference type="AlphaFoldDB" id="A0A6P5FXV2"/>
<accession>A0A6P5FXV2</accession>
<evidence type="ECO:0000313" key="2">
    <source>
        <dbReference type="Proteomes" id="UP000515123"/>
    </source>
</evidence>
<evidence type="ECO:0000313" key="3">
    <source>
        <dbReference type="RefSeq" id="XP_020097825.1"/>
    </source>
</evidence>
<dbReference type="OrthoDB" id="1113089at2759"/>
<gene>
    <name evidence="3" type="primary">LOC109716690</name>
</gene>
<dbReference type="RefSeq" id="XP_020097825.1">
    <property type="nucleotide sequence ID" value="XM_020242236.1"/>
</dbReference>
<keyword evidence="2" id="KW-1185">Reference proteome</keyword>
<protein>
    <submittedName>
        <fullName evidence="3">Uncharacterized protein LOC109716690</fullName>
    </submittedName>
</protein>
<dbReference type="GeneID" id="109716690"/>
<reference evidence="2" key="1">
    <citation type="journal article" date="2015" name="Nat. Genet.">
        <title>The pineapple genome and the evolution of CAM photosynthesis.</title>
        <authorList>
            <person name="Ming R."/>
            <person name="VanBuren R."/>
            <person name="Wai C.M."/>
            <person name="Tang H."/>
            <person name="Schatz M.C."/>
            <person name="Bowers J.E."/>
            <person name="Lyons E."/>
            <person name="Wang M.L."/>
            <person name="Chen J."/>
            <person name="Biggers E."/>
            <person name="Zhang J."/>
            <person name="Huang L."/>
            <person name="Zhang L."/>
            <person name="Miao W."/>
            <person name="Zhang J."/>
            <person name="Ye Z."/>
            <person name="Miao C."/>
            <person name="Lin Z."/>
            <person name="Wang H."/>
            <person name="Zhou H."/>
            <person name="Yim W.C."/>
            <person name="Priest H.D."/>
            <person name="Zheng C."/>
            <person name="Woodhouse M."/>
            <person name="Edger P.P."/>
            <person name="Guyot R."/>
            <person name="Guo H.B."/>
            <person name="Guo H."/>
            <person name="Zheng G."/>
            <person name="Singh R."/>
            <person name="Sharma A."/>
            <person name="Min X."/>
            <person name="Zheng Y."/>
            <person name="Lee H."/>
            <person name="Gurtowski J."/>
            <person name="Sedlazeck F.J."/>
            <person name="Harkess A."/>
            <person name="McKain M.R."/>
            <person name="Liao Z."/>
            <person name="Fang J."/>
            <person name="Liu J."/>
            <person name="Zhang X."/>
            <person name="Zhang Q."/>
            <person name="Hu W."/>
            <person name="Qin Y."/>
            <person name="Wang K."/>
            <person name="Chen L.Y."/>
            <person name="Shirley N."/>
            <person name="Lin Y.R."/>
            <person name="Liu L.Y."/>
            <person name="Hernandez A.G."/>
            <person name="Wright C.L."/>
            <person name="Bulone V."/>
            <person name="Tuskan G.A."/>
            <person name="Heath K."/>
            <person name="Zee F."/>
            <person name="Moore P.H."/>
            <person name="Sunkar R."/>
            <person name="Leebens-Mack J.H."/>
            <person name="Mockler T."/>
            <person name="Bennetzen J.L."/>
            <person name="Freeling M."/>
            <person name="Sankoff D."/>
            <person name="Paterson A.H."/>
            <person name="Zhu X."/>
            <person name="Yang X."/>
            <person name="Smith J.A."/>
            <person name="Cushman J.C."/>
            <person name="Paull R.E."/>
            <person name="Yu Q."/>
        </authorList>
    </citation>
    <scope>NUCLEOTIDE SEQUENCE [LARGE SCALE GENOMIC DNA]</scope>
    <source>
        <strain evidence="2">cv. F153</strain>
    </source>
</reference>
<name>A0A6P5FXV2_ANACO</name>
<dbReference type="Pfam" id="PF03732">
    <property type="entry name" value="Retrotrans_gag"/>
    <property type="match status" value="1"/>
</dbReference>
<evidence type="ECO:0000259" key="1">
    <source>
        <dbReference type="Pfam" id="PF03732"/>
    </source>
</evidence>
<sequence>MIEWLARFRQFDLPRFDGSCTEPWVVEVWMSAMEKLFEDLFILEREHVHLRVHCLAGDAHSWWRRMRRTPGVVALQMKWVEFCGSLYGAYFPNSVKQKLKEDLKKLQQGERSVQEYPHEFTRLLNCVPFVARDEAHKVYLYEGGLRPEILRLVQAQRLRTLDASIEQALLVEKGDVSIRE</sequence>